<dbReference type="Proteomes" id="UP000619079">
    <property type="component" value="Unassembled WGS sequence"/>
</dbReference>
<accession>A0A8J7IH12</accession>
<sequence length="125" mass="13649">MTEDPKPARRIATDRPFAVNLIPAATAPHLLDAQITCCFDLGVNAFSFFWDVVLSAVKRAKQAVALFEYSAPRSPRPTRFSRRFSASGFTPGFGVGPPESFSHLQLEQVLTSTVETPIAPDTRAP</sequence>
<dbReference type="RefSeq" id="WP_199022672.1">
    <property type="nucleotide sequence ID" value="NZ_JAELVR010000001.1"/>
</dbReference>
<dbReference type="AlphaFoldDB" id="A0A8J7IH12"/>
<organism evidence="1 2">
    <name type="scientific">Sedimentitalea arenosa</name>
    <dbReference type="NCBI Taxonomy" id="2798803"/>
    <lineage>
        <taxon>Bacteria</taxon>
        <taxon>Pseudomonadati</taxon>
        <taxon>Pseudomonadota</taxon>
        <taxon>Alphaproteobacteria</taxon>
        <taxon>Rhodobacterales</taxon>
        <taxon>Paracoccaceae</taxon>
        <taxon>Sedimentitalea</taxon>
    </lineage>
</organism>
<evidence type="ECO:0000313" key="1">
    <source>
        <dbReference type="EMBL" id="MBJ6369902.1"/>
    </source>
</evidence>
<name>A0A8J7IH12_9RHOB</name>
<keyword evidence="2" id="KW-1185">Reference proteome</keyword>
<protein>
    <submittedName>
        <fullName evidence="1">Uncharacterized protein</fullName>
    </submittedName>
</protein>
<gene>
    <name evidence="1" type="ORF">JF290_00055</name>
</gene>
<proteinExistence type="predicted"/>
<comment type="caution">
    <text evidence="1">The sequence shown here is derived from an EMBL/GenBank/DDBJ whole genome shotgun (WGS) entry which is preliminary data.</text>
</comment>
<evidence type="ECO:0000313" key="2">
    <source>
        <dbReference type="Proteomes" id="UP000619079"/>
    </source>
</evidence>
<reference evidence="1" key="1">
    <citation type="submission" date="2020-12" db="EMBL/GenBank/DDBJ databases">
        <title>Sedimentitalea sp. nov., isolated from sand in Incheon.</title>
        <authorList>
            <person name="Kim W."/>
        </authorList>
    </citation>
    <scope>NUCLEOTIDE SEQUENCE</scope>
    <source>
        <strain evidence="1">CAU 1593</strain>
    </source>
</reference>
<dbReference type="EMBL" id="JAELVR010000001">
    <property type="protein sequence ID" value="MBJ6369902.1"/>
    <property type="molecule type" value="Genomic_DNA"/>
</dbReference>